<feature type="compositionally biased region" description="Acidic residues" evidence="1">
    <location>
        <begin position="179"/>
        <end position="189"/>
    </location>
</feature>
<proteinExistence type="predicted"/>
<evidence type="ECO:0000313" key="3">
    <source>
        <dbReference type="Proteomes" id="UP000001542"/>
    </source>
</evidence>
<evidence type="ECO:0000313" key="2">
    <source>
        <dbReference type="EMBL" id="EAX76320.1"/>
    </source>
</evidence>
<dbReference type="PANTHER" id="PTHR36929">
    <property type="entry name" value="ATTACHMENT SUBUNIT, PUTATIVE-RELATED"/>
    <property type="match status" value="1"/>
</dbReference>
<protein>
    <submittedName>
        <fullName evidence="2">Uncharacterized protein</fullName>
    </submittedName>
</protein>
<sequence>SNELSDVLVQYFPTLLSYNVRTLYQVRQNLLVTSNGHSTDNAEFQVFSYGYDQDEYVDEFGDNCTKWFDCYTTTQFEFDFLEFNAATIYIIALYLSEQQQDLADGDVVTVVMETPEQFGKKKSLIAKFVPGHQLFQRTEVFCIPGTKFFVRSELKERYNVSFNYTLYNVFDPEEDFFPEAMEEEEEEKHEEEKHEESSEFTPED</sequence>
<dbReference type="PANTHER" id="PTHR36929:SF5">
    <property type="entry name" value="BLR6751 PROTEIN"/>
    <property type="match status" value="1"/>
</dbReference>
<keyword evidence="3" id="KW-1185">Reference proteome</keyword>
<accession>A2H2P7</accession>
<dbReference type="VEuPathDB" id="TrichDB:TVAGG3_0627390"/>
<dbReference type="Proteomes" id="UP000001542">
    <property type="component" value="Unassembled WGS sequence"/>
</dbReference>
<dbReference type="KEGG" id="tva:4733726"/>
<reference evidence="2" key="2">
    <citation type="journal article" date="2007" name="Science">
        <title>Draft genome sequence of the sexually transmitted pathogen Trichomonas vaginalis.</title>
        <authorList>
            <person name="Carlton J.M."/>
            <person name="Hirt R.P."/>
            <person name="Silva J.C."/>
            <person name="Delcher A.L."/>
            <person name="Schatz M."/>
            <person name="Zhao Q."/>
            <person name="Wortman J.R."/>
            <person name="Bidwell S.L."/>
            <person name="Alsmark U.C.M."/>
            <person name="Besteiro S."/>
            <person name="Sicheritz-Ponten T."/>
            <person name="Noel C.J."/>
            <person name="Dacks J.B."/>
            <person name="Foster P.G."/>
            <person name="Simillion C."/>
            <person name="Van de Peer Y."/>
            <person name="Miranda-Saavedra D."/>
            <person name="Barton G.J."/>
            <person name="Westrop G.D."/>
            <person name="Mueller S."/>
            <person name="Dessi D."/>
            <person name="Fiori P.L."/>
            <person name="Ren Q."/>
            <person name="Paulsen I."/>
            <person name="Zhang H."/>
            <person name="Bastida-Corcuera F.D."/>
            <person name="Simoes-Barbosa A."/>
            <person name="Brown M.T."/>
            <person name="Hayes R.D."/>
            <person name="Mukherjee M."/>
            <person name="Okumura C.Y."/>
            <person name="Schneider R."/>
            <person name="Smith A.J."/>
            <person name="Vanacova S."/>
            <person name="Villalvazo M."/>
            <person name="Haas B.J."/>
            <person name="Pertea M."/>
            <person name="Feldblyum T.V."/>
            <person name="Utterback T.R."/>
            <person name="Shu C.L."/>
            <person name="Osoegawa K."/>
            <person name="de Jong P.J."/>
            <person name="Hrdy I."/>
            <person name="Horvathova L."/>
            <person name="Zubacova Z."/>
            <person name="Dolezal P."/>
            <person name="Malik S.B."/>
            <person name="Logsdon J.M. Jr."/>
            <person name="Henze K."/>
            <person name="Gupta A."/>
            <person name="Wang C.C."/>
            <person name="Dunne R.L."/>
            <person name="Upcroft J.A."/>
            <person name="Upcroft P."/>
            <person name="White O."/>
            <person name="Salzberg S.L."/>
            <person name="Tang P."/>
            <person name="Chiu C.-H."/>
            <person name="Lee Y.-S."/>
            <person name="Embley T.M."/>
            <person name="Coombs G.H."/>
            <person name="Mottram J.C."/>
            <person name="Tachezy J."/>
            <person name="Fraser-Liggett C.M."/>
            <person name="Johnson P.J."/>
        </authorList>
    </citation>
    <scope>NUCLEOTIDE SEQUENCE [LARGE SCALE GENOMIC DNA]</scope>
    <source>
        <strain evidence="2">G3</strain>
    </source>
</reference>
<dbReference type="VEuPathDB" id="TrichDB:TVAG_409480"/>
<dbReference type="InParanoid" id="A2H2P7"/>
<reference evidence="2" key="1">
    <citation type="submission" date="2006-10" db="EMBL/GenBank/DDBJ databases">
        <authorList>
            <person name="Amadeo P."/>
            <person name="Zhao Q."/>
            <person name="Wortman J."/>
            <person name="Fraser-Liggett C."/>
            <person name="Carlton J."/>
        </authorList>
    </citation>
    <scope>NUCLEOTIDE SEQUENCE</scope>
    <source>
        <strain evidence="2">G3</strain>
    </source>
</reference>
<feature type="region of interest" description="Disordered" evidence="1">
    <location>
        <begin position="179"/>
        <end position="204"/>
    </location>
</feature>
<gene>
    <name evidence="2" type="ORF">TVAG_409480</name>
</gene>
<evidence type="ECO:0000256" key="1">
    <source>
        <dbReference type="SAM" id="MobiDB-lite"/>
    </source>
</evidence>
<dbReference type="EMBL" id="DS124801">
    <property type="protein sequence ID" value="EAX76320.1"/>
    <property type="molecule type" value="Genomic_DNA"/>
</dbReference>
<dbReference type="AlphaFoldDB" id="A2H2P7"/>
<feature type="non-terminal residue" evidence="2">
    <location>
        <position position="1"/>
    </location>
</feature>
<organism evidence="2 3">
    <name type="scientific">Trichomonas vaginalis (strain ATCC PRA-98 / G3)</name>
    <dbReference type="NCBI Taxonomy" id="412133"/>
    <lineage>
        <taxon>Eukaryota</taxon>
        <taxon>Metamonada</taxon>
        <taxon>Parabasalia</taxon>
        <taxon>Trichomonadida</taxon>
        <taxon>Trichomonadidae</taxon>
        <taxon>Trichomonas</taxon>
    </lineage>
</organism>
<name>A2H2P7_TRIV3</name>